<dbReference type="SUPFAM" id="SSF103481">
    <property type="entry name" value="Multidrug resistance efflux transporter EmrE"/>
    <property type="match status" value="2"/>
</dbReference>
<feature type="transmembrane region" description="Helical" evidence="5">
    <location>
        <begin position="254"/>
        <end position="273"/>
    </location>
</feature>
<dbReference type="InterPro" id="IPR000620">
    <property type="entry name" value="EamA_dom"/>
</dbReference>
<feature type="transmembrane region" description="Helical" evidence="5">
    <location>
        <begin position="222"/>
        <end position="242"/>
    </location>
</feature>
<dbReference type="InterPro" id="IPR037185">
    <property type="entry name" value="EmrE-like"/>
</dbReference>
<feature type="transmembrane region" description="Helical" evidence="5">
    <location>
        <begin position="37"/>
        <end position="60"/>
    </location>
</feature>
<keyword evidence="4 5" id="KW-0472">Membrane</keyword>
<evidence type="ECO:0000256" key="2">
    <source>
        <dbReference type="ARBA" id="ARBA00022692"/>
    </source>
</evidence>
<name>A0ABT1CDT1_9PROT</name>
<evidence type="ECO:0000256" key="3">
    <source>
        <dbReference type="ARBA" id="ARBA00022989"/>
    </source>
</evidence>
<feature type="domain" description="EamA" evidence="6">
    <location>
        <begin position="162"/>
        <end position="294"/>
    </location>
</feature>
<dbReference type="Pfam" id="PF00892">
    <property type="entry name" value="EamA"/>
    <property type="match status" value="2"/>
</dbReference>
<dbReference type="Proteomes" id="UP001523401">
    <property type="component" value="Unassembled WGS sequence"/>
</dbReference>
<gene>
    <name evidence="7" type="ORF">NF685_03160</name>
</gene>
<comment type="caution">
    <text evidence="7">The sequence shown here is derived from an EMBL/GenBank/DDBJ whole genome shotgun (WGS) entry which is preliminary data.</text>
</comment>
<feature type="transmembrane region" description="Helical" evidence="5">
    <location>
        <begin position="98"/>
        <end position="120"/>
    </location>
</feature>
<keyword evidence="2 5" id="KW-0812">Transmembrane</keyword>
<feature type="transmembrane region" description="Helical" evidence="5">
    <location>
        <begin position="279"/>
        <end position="297"/>
    </location>
</feature>
<evidence type="ECO:0000313" key="8">
    <source>
        <dbReference type="Proteomes" id="UP001523401"/>
    </source>
</evidence>
<feature type="transmembrane region" description="Helical" evidence="5">
    <location>
        <begin position="12"/>
        <end position="31"/>
    </location>
</feature>
<reference evidence="7 8" key="1">
    <citation type="submission" date="2022-06" db="EMBL/GenBank/DDBJ databases">
        <title>Whole-genome of Asaia lannensis strain LMG 27011T.</title>
        <authorList>
            <person name="Sombolestani A."/>
        </authorList>
    </citation>
    <scope>NUCLEOTIDE SEQUENCE [LARGE SCALE GENOMIC DNA]</scope>
    <source>
        <strain evidence="7 8">NBRC 102526</strain>
    </source>
</reference>
<dbReference type="PANTHER" id="PTHR32322:SF9">
    <property type="entry name" value="AMINO-ACID METABOLITE EFFLUX PUMP-RELATED"/>
    <property type="match status" value="1"/>
</dbReference>
<protein>
    <submittedName>
        <fullName evidence="7">DMT family transporter</fullName>
    </submittedName>
</protein>
<feature type="transmembrane region" description="Helical" evidence="5">
    <location>
        <begin position="132"/>
        <end position="152"/>
    </location>
</feature>
<evidence type="ECO:0000259" key="6">
    <source>
        <dbReference type="Pfam" id="PF00892"/>
    </source>
</evidence>
<feature type="transmembrane region" description="Helical" evidence="5">
    <location>
        <begin position="158"/>
        <end position="179"/>
    </location>
</feature>
<accession>A0ABT1CDT1</accession>
<dbReference type="InterPro" id="IPR050638">
    <property type="entry name" value="AA-Vitamin_Transporters"/>
</dbReference>
<keyword evidence="3 5" id="KW-1133">Transmembrane helix</keyword>
<feature type="transmembrane region" description="Helical" evidence="5">
    <location>
        <begin position="191"/>
        <end position="210"/>
    </location>
</feature>
<dbReference type="RefSeq" id="WP_252848570.1">
    <property type="nucleotide sequence ID" value="NZ_BAPW01000012.1"/>
</dbReference>
<feature type="transmembrane region" description="Helical" evidence="5">
    <location>
        <begin position="72"/>
        <end position="92"/>
    </location>
</feature>
<evidence type="ECO:0000256" key="4">
    <source>
        <dbReference type="ARBA" id="ARBA00023136"/>
    </source>
</evidence>
<evidence type="ECO:0000256" key="1">
    <source>
        <dbReference type="ARBA" id="ARBA00004141"/>
    </source>
</evidence>
<sequence length="317" mass="33718">MQHVPERTMNLGEWALLLALAALWGGSFFFFKVLVAVIPPFTVVLGRVGIAALALNLLLLARKDVLSLTPALWLRLGLLGLLNNVIPFSAIAFGETRIASGVAAILNATTPVFTIIVAHFLTHDEKMRWGKVVGITLGFCGVGLLIGPALLGHSSDRGTAVGEIACLGAALSYGFGGVYGRRFRGMPPMKIAAGQLGASTLIVLPLSLAFDRPWTLLPFTLSIWGAFCGIALLSTALAFILYFRLLATTGATNLSLVTFLLPVMALILGVCFLGETLNWNALAGLCVIGLGLAAIDGRPWKKLRSRKKLQRQRAISG</sequence>
<comment type="subcellular location">
    <subcellularLocation>
        <location evidence="1">Membrane</location>
        <topology evidence="1">Multi-pass membrane protein</topology>
    </subcellularLocation>
</comment>
<dbReference type="PANTHER" id="PTHR32322">
    <property type="entry name" value="INNER MEMBRANE TRANSPORTER"/>
    <property type="match status" value="1"/>
</dbReference>
<dbReference type="EMBL" id="JAMXQU010000002">
    <property type="protein sequence ID" value="MCO6159027.1"/>
    <property type="molecule type" value="Genomic_DNA"/>
</dbReference>
<evidence type="ECO:0000256" key="5">
    <source>
        <dbReference type="SAM" id="Phobius"/>
    </source>
</evidence>
<proteinExistence type="predicted"/>
<feature type="domain" description="EamA" evidence="6">
    <location>
        <begin position="15"/>
        <end position="146"/>
    </location>
</feature>
<keyword evidence="8" id="KW-1185">Reference proteome</keyword>
<evidence type="ECO:0000313" key="7">
    <source>
        <dbReference type="EMBL" id="MCO6159027.1"/>
    </source>
</evidence>
<organism evidence="7 8">
    <name type="scientific">Asaia lannensis NBRC 102526</name>
    <dbReference type="NCBI Taxonomy" id="1307926"/>
    <lineage>
        <taxon>Bacteria</taxon>
        <taxon>Pseudomonadati</taxon>
        <taxon>Pseudomonadota</taxon>
        <taxon>Alphaproteobacteria</taxon>
        <taxon>Acetobacterales</taxon>
        <taxon>Acetobacteraceae</taxon>
        <taxon>Asaia</taxon>
    </lineage>
</organism>